<keyword evidence="1" id="KW-0472">Membrane</keyword>
<comment type="caution">
    <text evidence="2">The sequence shown here is derived from an EMBL/GenBank/DDBJ whole genome shotgun (WGS) entry which is preliminary data.</text>
</comment>
<keyword evidence="1" id="KW-0812">Transmembrane</keyword>
<dbReference type="EMBL" id="JBEYXT010000511">
    <property type="protein sequence ID" value="MEU6807278.1"/>
    <property type="molecule type" value="Genomic_DNA"/>
</dbReference>
<evidence type="ECO:0000256" key="1">
    <source>
        <dbReference type="SAM" id="Phobius"/>
    </source>
</evidence>
<dbReference type="SUPFAM" id="SSF103473">
    <property type="entry name" value="MFS general substrate transporter"/>
    <property type="match status" value="1"/>
</dbReference>
<feature type="transmembrane region" description="Helical" evidence="1">
    <location>
        <begin position="68"/>
        <end position="86"/>
    </location>
</feature>
<dbReference type="RefSeq" id="WP_359703497.1">
    <property type="nucleotide sequence ID" value="NZ_JBEYXT010000511.1"/>
</dbReference>
<accession>A0ABV3BCW1</accession>
<dbReference type="Gene3D" id="1.20.1250.20">
    <property type="entry name" value="MFS general substrate transporter like domains"/>
    <property type="match status" value="1"/>
</dbReference>
<dbReference type="InterPro" id="IPR036259">
    <property type="entry name" value="MFS_trans_sf"/>
</dbReference>
<proteinExistence type="predicted"/>
<organism evidence="2 3">
    <name type="scientific">Streptomyces neyagawaensis</name>
    <dbReference type="NCBI Taxonomy" id="42238"/>
    <lineage>
        <taxon>Bacteria</taxon>
        <taxon>Bacillati</taxon>
        <taxon>Actinomycetota</taxon>
        <taxon>Actinomycetes</taxon>
        <taxon>Kitasatosporales</taxon>
        <taxon>Streptomycetaceae</taxon>
        <taxon>Streptomyces</taxon>
    </lineage>
</organism>
<protein>
    <submittedName>
        <fullName evidence="2">Uncharacterized protein</fullName>
    </submittedName>
</protein>
<evidence type="ECO:0000313" key="3">
    <source>
        <dbReference type="Proteomes" id="UP001551189"/>
    </source>
</evidence>
<evidence type="ECO:0000313" key="2">
    <source>
        <dbReference type="EMBL" id="MEU6807278.1"/>
    </source>
</evidence>
<keyword evidence="1" id="KW-1133">Transmembrane helix</keyword>
<gene>
    <name evidence="2" type="ORF">ABZ931_40970</name>
</gene>
<dbReference type="Proteomes" id="UP001551189">
    <property type="component" value="Unassembled WGS sequence"/>
</dbReference>
<reference evidence="2 3" key="1">
    <citation type="submission" date="2024-06" db="EMBL/GenBank/DDBJ databases">
        <title>The Natural Products Discovery Center: Release of the First 8490 Sequenced Strains for Exploring Actinobacteria Biosynthetic Diversity.</title>
        <authorList>
            <person name="Kalkreuter E."/>
            <person name="Kautsar S.A."/>
            <person name="Yang D."/>
            <person name="Bader C.D."/>
            <person name="Teijaro C.N."/>
            <person name="Fluegel L."/>
            <person name="Davis C.M."/>
            <person name="Simpson J.R."/>
            <person name="Lauterbach L."/>
            <person name="Steele A.D."/>
            <person name="Gui C."/>
            <person name="Meng S."/>
            <person name="Li G."/>
            <person name="Viehrig K."/>
            <person name="Ye F."/>
            <person name="Su P."/>
            <person name="Kiefer A.F."/>
            <person name="Nichols A."/>
            <person name="Cepeda A.J."/>
            <person name="Yan W."/>
            <person name="Fan B."/>
            <person name="Jiang Y."/>
            <person name="Adhikari A."/>
            <person name="Zheng C.-J."/>
            <person name="Schuster L."/>
            <person name="Cowan T.M."/>
            <person name="Smanski M.J."/>
            <person name="Chevrette M.G."/>
            <person name="De Carvalho L.P.S."/>
            <person name="Shen B."/>
        </authorList>
    </citation>
    <scope>NUCLEOTIDE SEQUENCE [LARGE SCALE GENOMIC DNA]</scope>
    <source>
        <strain evidence="2 3">NPDC046851</strain>
    </source>
</reference>
<sequence>MGMIVASVPVLIIQAVSPDEQATANGLQNLIQGVTTTVITQLVYVVLAQDSRVVQGTRFYLDAGYKNAMLLGAGLAAVGLLTVALIPKPKRTKDVTAGEALSHS</sequence>
<keyword evidence="3" id="KW-1185">Reference proteome</keyword>
<name>A0ABV3BCW1_9ACTN</name>